<dbReference type="AlphaFoldDB" id="A0A378VV44"/>
<accession>A0A378VV44</accession>
<organism evidence="1">
    <name type="scientific">Neisseria gonorrhoeae</name>
    <dbReference type="NCBI Taxonomy" id="485"/>
    <lineage>
        <taxon>Bacteria</taxon>
        <taxon>Pseudomonadati</taxon>
        <taxon>Pseudomonadota</taxon>
        <taxon>Betaproteobacteria</taxon>
        <taxon>Neisseriales</taxon>
        <taxon>Neisseriaceae</taxon>
        <taxon>Neisseria</taxon>
    </lineage>
</organism>
<name>A0A378VV44_NEIGO</name>
<reference evidence="1" key="1">
    <citation type="submission" date="2018-06" db="EMBL/GenBank/DDBJ databases">
        <authorList>
            <consortium name="Pathogen Informatics"/>
            <person name="Doyle S."/>
        </authorList>
    </citation>
    <scope>NUCLEOTIDE SEQUENCE [LARGE SCALE GENOMIC DNA]</scope>
    <source>
        <strain evidence="1">NCTC11421</strain>
    </source>
</reference>
<gene>
    <name evidence="1" type="ORF">NCTC11421_01012</name>
</gene>
<sequence>MSSGTVEIACPLPRADMYSLPSVIAVPSTFSSLPKRVYSVPLSPSCRPPFDVYGFVCAGLVGICQIDNAVAVQAAAGCRPVINQCTFGFDVHIR</sequence>
<evidence type="ECO:0000313" key="1">
    <source>
        <dbReference type="EMBL" id="SUA20907.1"/>
    </source>
</evidence>
<proteinExistence type="predicted"/>
<dbReference type="EMBL" id="UGRI01000001">
    <property type="protein sequence ID" value="SUA20907.1"/>
    <property type="molecule type" value="Genomic_DNA"/>
</dbReference>
<protein>
    <submittedName>
        <fullName evidence="1">Uncharacterized protein</fullName>
    </submittedName>
</protein>